<dbReference type="SUPFAM" id="SSF53822">
    <property type="entry name" value="Periplasmic binding protein-like I"/>
    <property type="match status" value="1"/>
</dbReference>
<proteinExistence type="predicted"/>
<dbReference type="Pfam" id="PF00356">
    <property type="entry name" value="LacI"/>
    <property type="match status" value="1"/>
</dbReference>
<dbReference type="SUPFAM" id="SSF47413">
    <property type="entry name" value="lambda repressor-like DNA-binding domains"/>
    <property type="match status" value="1"/>
</dbReference>
<evidence type="ECO:0000259" key="5">
    <source>
        <dbReference type="PROSITE" id="PS50932"/>
    </source>
</evidence>
<evidence type="ECO:0000313" key="6">
    <source>
        <dbReference type="EMBL" id="MEK8028754.1"/>
    </source>
</evidence>
<dbReference type="CDD" id="cd06307">
    <property type="entry name" value="PBP1_sugar_binding"/>
    <property type="match status" value="1"/>
</dbReference>
<keyword evidence="1" id="KW-0805">Transcription regulation</keyword>
<organism evidence="6 7">
    <name type="scientific">Pseudaquabacterium rugosum</name>
    <dbReference type="NCBI Taxonomy" id="2984194"/>
    <lineage>
        <taxon>Bacteria</taxon>
        <taxon>Pseudomonadati</taxon>
        <taxon>Pseudomonadota</taxon>
        <taxon>Betaproteobacteria</taxon>
        <taxon>Burkholderiales</taxon>
        <taxon>Sphaerotilaceae</taxon>
        <taxon>Pseudaquabacterium</taxon>
    </lineage>
</organism>
<keyword evidence="3" id="KW-0804">Transcription</keyword>
<evidence type="ECO:0000256" key="3">
    <source>
        <dbReference type="ARBA" id="ARBA00023163"/>
    </source>
</evidence>
<dbReference type="Gene3D" id="3.40.50.2300">
    <property type="match status" value="2"/>
</dbReference>
<dbReference type="InterPro" id="IPR025997">
    <property type="entry name" value="SBP_2_dom"/>
</dbReference>
<evidence type="ECO:0000256" key="2">
    <source>
        <dbReference type="ARBA" id="ARBA00023125"/>
    </source>
</evidence>
<evidence type="ECO:0000256" key="4">
    <source>
        <dbReference type="SAM" id="MobiDB-lite"/>
    </source>
</evidence>
<protein>
    <submittedName>
        <fullName evidence="6">LacI family DNA-binding transcriptional regulator</fullName>
    </submittedName>
</protein>
<dbReference type="InterPro" id="IPR000843">
    <property type="entry name" value="HTH_LacI"/>
</dbReference>
<sequence length="382" mass="40872">MRPPADQPSPSPAAPDSPAGPAAGPRRRATIEDVARAAGLSVSTVDRVLNARAPVRADTAEQVRQAAEALDFRGAAVIRERVRGSRPPRTFGFLLLGSEPAFYRRLAQALCEAVEAEPTVRGRALVAYMADIAPDAVSDSLLEMGRRVDAVAVVAADHPQVSAAVEQLRARGVPTFALMHDLSAPGRAGCISVDWRRVGRTAAWFLTRLAPRPGRLALFVGSHRYQGQELFEMSFRAYVRAHAPQFEVLEALVTLENERMAGEILRELLHRESELVGFYVAGGGLEGVLQALQAERAAGSPAGAAGTELIGACHELTEISRLGLLRGQLHLVQSHPLPALARQAVQAMARALAPPQTGLHVGLPIGLQQHLLPMDLHTPESV</sequence>
<dbReference type="Gene3D" id="1.10.260.40">
    <property type="entry name" value="lambda repressor-like DNA-binding domains"/>
    <property type="match status" value="1"/>
</dbReference>
<dbReference type="Pfam" id="PF13407">
    <property type="entry name" value="Peripla_BP_4"/>
    <property type="match status" value="1"/>
</dbReference>
<reference evidence="6 7" key="1">
    <citation type="submission" date="2024-04" db="EMBL/GenBank/DDBJ databases">
        <title>Novel species of the genus Ideonella isolated from streams.</title>
        <authorList>
            <person name="Lu H."/>
        </authorList>
    </citation>
    <scope>NUCLEOTIDE SEQUENCE [LARGE SCALE GENOMIC DNA]</scope>
    <source>
        <strain evidence="6 7">BYS139W</strain>
    </source>
</reference>
<gene>
    <name evidence="6" type="ORF">AACH11_22570</name>
</gene>
<dbReference type="GO" id="GO:0003677">
    <property type="term" value="F:DNA binding"/>
    <property type="evidence" value="ECO:0007669"/>
    <property type="project" value="UniProtKB-KW"/>
</dbReference>
<name>A0ABU9BI45_9BURK</name>
<dbReference type="PANTHER" id="PTHR30146:SF152">
    <property type="entry name" value="TRANSCRIPTIONAL REGULATORY PROTEIN"/>
    <property type="match status" value="1"/>
</dbReference>
<dbReference type="InterPro" id="IPR010982">
    <property type="entry name" value="Lambda_DNA-bd_dom_sf"/>
</dbReference>
<dbReference type="SMART" id="SM00354">
    <property type="entry name" value="HTH_LACI"/>
    <property type="match status" value="1"/>
</dbReference>
<dbReference type="Proteomes" id="UP001368500">
    <property type="component" value="Unassembled WGS sequence"/>
</dbReference>
<feature type="compositionally biased region" description="Pro residues" evidence="4">
    <location>
        <begin position="1"/>
        <end position="15"/>
    </location>
</feature>
<feature type="domain" description="HTH lacI-type" evidence="5">
    <location>
        <begin position="29"/>
        <end position="83"/>
    </location>
</feature>
<evidence type="ECO:0000256" key="1">
    <source>
        <dbReference type="ARBA" id="ARBA00023015"/>
    </source>
</evidence>
<keyword evidence="2 6" id="KW-0238">DNA-binding</keyword>
<dbReference type="PROSITE" id="PS50932">
    <property type="entry name" value="HTH_LACI_2"/>
    <property type="match status" value="1"/>
</dbReference>
<accession>A0ABU9BI45</accession>
<keyword evidence="7" id="KW-1185">Reference proteome</keyword>
<dbReference type="PANTHER" id="PTHR30146">
    <property type="entry name" value="LACI-RELATED TRANSCRIPTIONAL REPRESSOR"/>
    <property type="match status" value="1"/>
</dbReference>
<comment type="caution">
    <text evidence="6">The sequence shown here is derived from an EMBL/GenBank/DDBJ whole genome shotgun (WGS) entry which is preliminary data.</text>
</comment>
<dbReference type="InterPro" id="IPR028082">
    <property type="entry name" value="Peripla_BP_I"/>
</dbReference>
<dbReference type="CDD" id="cd01392">
    <property type="entry name" value="HTH_LacI"/>
    <property type="match status" value="1"/>
</dbReference>
<dbReference type="RefSeq" id="WP_341376542.1">
    <property type="nucleotide sequence ID" value="NZ_JBBUTF010000030.1"/>
</dbReference>
<dbReference type="EMBL" id="JBBUTF010000030">
    <property type="protein sequence ID" value="MEK8028754.1"/>
    <property type="molecule type" value="Genomic_DNA"/>
</dbReference>
<evidence type="ECO:0000313" key="7">
    <source>
        <dbReference type="Proteomes" id="UP001368500"/>
    </source>
</evidence>
<feature type="region of interest" description="Disordered" evidence="4">
    <location>
        <begin position="1"/>
        <end position="27"/>
    </location>
</feature>